<evidence type="ECO:0000313" key="3">
    <source>
        <dbReference type="Proteomes" id="UP000007364"/>
    </source>
</evidence>
<comment type="caution">
    <text evidence="2">The sequence shown here is derived from an EMBL/GenBank/DDBJ whole genome shotgun (WGS) entry which is preliminary data.</text>
</comment>
<dbReference type="AlphaFoldDB" id="K2P658"/>
<proteinExistence type="predicted"/>
<feature type="transmembrane region" description="Helical" evidence="1">
    <location>
        <begin position="51"/>
        <end position="74"/>
    </location>
</feature>
<dbReference type="STRING" id="555500.I215_03333"/>
<feature type="transmembrane region" description="Helical" evidence="1">
    <location>
        <begin position="20"/>
        <end position="39"/>
    </location>
</feature>
<sequence>MSDFRGAQNEAHPKKTNTIMTGIIVLQILFISMQIWFLFGALNNALEGNLFFATTTFMGSLLMAIASFAVLRYLPEPLKKKFTNKRVIKNDKDPKSSGSYRDESLK</sequence>
<keyword evidence="1" id="KW-0812">Transmembrane</keyword>
<keyword evidence="1" id="KW-0472">Membrane</keyword>
<keyword evidence="1" id="KW-1133">Transmembrane helix</keyword>
<dbReference type="Proteomes" id="UP000007364">
    <property type="component" value="Unassembled WGS sequence"/>
</dbReference>
<dbReference type="EMBL" id="AMSG01000002">
    <property type="protein sequence ID" value="EKF56523.1"/>
    <property type="molecule type" value="Genomic_DNA"/>
</dbReference>
<dbReference type="PATRIC" id="fig|555500.3.peg.691"/>
<name>K2P658_9FLAO</name>
<reference evidence="2 3" key="1">
    <citation type="journal article" date="2012" name="J. Bacteriol.">
        <title>Genome Sequence of Galbibacter marinum Type Strain ck-I2-15.</title>
        <authorList>
            <person name="Lai Q."/>
            <person name="Li C."/>
            <person name="Shao Z."/>
        </authorList>
    </citation>
    <scope>NUCLEOTIDE SEQUENCE [LARGE SCALE GENOMIC DNA]</scope>
    <source>
        <strain evidence="3">ck-I2-15</strain>
    </source>
</reference>
<dbReference type="eggNOG" id="ENOG5032UK0">
    <property type="taxonomic scope" value="Bacteria"/>
</dbReference>
<dbReference type="RefSeq" id="WP_008990542.1">
    <property type="nucleotide sequence ID" value="NZ_AMSG01000002.1"/>
</dbReference>
<protein>
    <submittedName>
        <fullName evidence="2">Uncharacterized protein</fullName>
    </submittedName>
</protein>
<keyword evidence="3" id="KW-1185">Reference proteome</keyword>
<organism evidence="2 3">
    <name type="scientific">Galbibacter marinus</name>
    <dbReference type="NCBI Taxonomy" id="555500"/>
    <lineage>
        <taxon>Bacteria</taxon>
        <taxon>Pseudomonadati</taxon>
        <taxon>Bacteroidota</taxon>
        <taxon>Flavobacteriia</taxon>
        <taxon>Flavobacteriales</taxon>
        <taxon>Flavobacteriaceae</taxon>
        <taxon>Galbibacter</taxon>
    </lineage>
</organism>
<evidence type="ECO:0000256" key="1">
    <source>
        <dbReference type="SAM" id="Phobius"/>
    </source>
</evidence>
<evidence type="ECO:0000313" key="2">
    <source>
        <dbReference type="EMBL" id="EKF56523.1"/>
    </source>
</evidence>
<gene>
    <name evidence="2" type="ORF">I215_03333</name>
</gene>
<accession>K2P658</accession>